<dbReference type="Pfam" id="PF13452">
    <property type="entry name" value="FAS1_DH_region"/>
    <property type="match status" value="1"/>
</dbReference>
<protein>
    <recommendedName>
        <fullName evidence="1">FAS1-like dehydratase domain-containing protein</fullName>
    </recommendedName>
</protein>
<comment type="caution">
    <text evidence="2">The sequence shown here is derived from an EMBL/GenBank/DDBJ whole genome shotgun (WGS) entry which is preliminary data.</text>
</comment>
<dbReference type="InterPro" id="IPR039569">
    <property type="entry name" value="FAS1-like_DH_region"/>
</dbReference>
<organism evidence="2 3">
    <name type="scientific">Catellatospora citrea</name>
    <dbReference type="NCBI Taxonomy" id="53366"/>
    <lineage>
        <taxon>Bacteria</taxon>
        <taxon>Bacillati</taxon>
        <taxon>Actinomycetota</taxon>
        <taxon>Actinomycetes</taxon>
        <taxon>Micromonosporales</taxon>
        <taxon>Micromonosporaceae</taxon>
        <taxon>Catellatospora</taxon>
    </lineage>
</organism>
<feature type="domain" description="FAS1-like dehydratase" evidence="1">
    <location>
        <begin position="11"/>
        <end position="140"/>
    </location>
</feature>
<dbReference type="AlphaFoldDB" id="A0A8J3KFD8"/>
<sequence length="164" mass="17955">MTMLSEQLRAQLGREVVYTAPEEIGRAAIRYFAQAIGAVDPAYTSGDDPEAPPTMICETNQYANLPADADGYPGHGWHLDVPGARLVRGGNVYEFHQPARASDVLTVTWRLESMTERVTGGGTPMLVVLSTATYRNQRAELLAVNTETLIYLGDAADERREEKA</sequence>
<dbReference type="Gene3D" id="3.10.129.10">
    <property type="entry name" value="Hotdog Thioesterase"/>
    <property type="match status" value="1"/>
</dbReference>
<dbReference type="EMBL" id="BONH01000016">
    <property type="protein sequence ID" value="GIF98707.1"/>
    <property type="molecule type" value="Genomic_DNA"/>
</dbReference>
<evidence type="ECO:0000313" key="2">
    <source>
        <dbReference type="EMBL" id="GIF98707.1"/>
    </source>
</evidence>
<accession>A0A8J3KFD8</accession>
<dbReference type="InterPro" id="IPR029069">
    <property type="entry name" value="HotDog_dom_sf"/>
</dbReference>
<keyword evidence="3" id="KW-1185">Reference proteome</keyword>
<proteinExistence type="predicted"/>
<evidence type="ECO:0000313" key="3">
    <source>
        <dbReference type="Proteomes" id="UP000659904"/>
    </source>
</evidence>
<evidence type="ECO:0000259" key="1">
    <source>
        <dbReference type="Pfam" id="PF13452"/>
    </source>
</evidence>
<dbReference type="Proteomes" id="UP000659904">
    <property type="component" value="Unassembled WGS sequence"/>
</dbReference>
<reference evidence="2 3" key="1">
    <citation type="submission" date="2021-01" db="EMBL/GenBank/DDBJ databases">
        <title>Whole genome shotgun sequence of Catellatospora citrea NBRC 14495.</title>
        <authorList>
            <person name="Komaki H."/>
            <person name="Tamura T."/>
        </authorList>
    </citation>
    <scope>NUCLEOTIDE SEQUENCE [LARGE SCALE GENOMIC DNA]</scope>
    <source>
        <strain evidence="2 3">NBRC 14495</strain>
    </source>
</reference>
<gene>
    <name evidence="2" type="ORF">Cci01nite_38010</name>
</gene>
<name>A0A8J3KFD8_9ACTN</name>
<dbReference type="SUPFAM" id="SSF54637">
    <property type="entry name" value="Thioesterase/thiol ester dehydrase-isomerase"/>
    <property type="match status" value="1"/>
</dbReference>